<organism evidence="1 2">
    <name type="scientific">Rhodotorula paludigena</name>
    <dbReference type="NCBI Taxonomy" id="86838"/>
    <lineage>
        <taxon>Eukaryota</taxon>
        <taxon>Fungi</taxon>
        <taxon>Dikarya</taxon>
        <taxon>Basidiomycota</taxon>
        <taxon>Pucciniomycotina</taxon>
        <taxon>Microbotryomycetes</taxon>
        <taxon>Sporidiobolales</taxon>
        <taxon>Sporidiobolaceae</taxon>
        <taxon>Rhodotorula</taxon>
    </lineage>
</organism>
<comment type="caution">
    <text evidence="1">The sequence shown here is derived from an EMBL/GenBank/DDBJ whole genome shotgun (WGS) entry which is preliminary data.</text>
</comment>
<dbReference type="InterPro" id="IPR016181">
    <property type="entry name" value="Acyl_CoA_acyltransferase"/>
</dbReference>
<dbReference type="Gene3D" id="3.40.630.30">
    <property type="match status" value="1"/>
</dbReference>
<dbReference type="AlphaFoldDB" id="A0AAV5GRF6"/>
<accession>A0AAV5GRF6</accession>
<proteinExistence type="predicted"/>
<evidence type="ECO:0000313" key="1">
    <source>
        <dbReference type="EMBL" id="GJN91834.1"/>
    </source>
</evidence>
<reference evidence="1 2" key="1">
    <citation type="submission" date="2021-12" db="EMBL/GenBank/DDBJ databases">
        <title>High titer production of polyol ester of fatty acids by Rhodotorula paludigena BS15 towards product separation-free biomass refinery.</title>
        <authorList>
            <person name="Mano J."/>
            <person name="Ono H."/>
            <person name="Tanaka T."/>
            <person name="Naito K."/>
            <person name="Sushida H."/>
            <person name="Ike M."/>
            <person name="Tokuyasu K."/>
            <person name="Kitaoka M."/>
        </authorList>
    </citation>
    <scope>NUCLEOTIDE SEQUENCE [LARGE SCALE GENOMIC DNA]</scope>
    <source>
        <strain evidence="1 2">BS15</strain>
    </source>
</reference>
<dbReference type="GO" id="GO:0008999">
    <property type="term" value="F:protein-N-terminal-alanine acetyltransferase activity"/>
    <property type="evidence" value="ECO:0007669"/>
    <property type="project" value="TreeGrafter"/>
</dbReference>
<dbReference type="GO" id="GO:1990189">
    <property type="term" value="F:protein N-terminal-serine acetyltransferase activity"/>
    <property type="evidence" value="ECO:0007669"/>
    <property type="project" value="TreeGrafter"/>
</dbReference>
<dbReference type="PANTHER" id="PTHR43441">
    <property type="entry name" value="RIBOSOMAL-PROTEIN-SERINE ACETYLTRANSFERASE"/>
    <property type="match status" value="1"/>
</dbReference>
<protein>
    <recommendedName>
        <fullName evidence="3">N-acetyltransferase domain-containing protein</fullName>
    </recommendedName>
</protein>
<sequence>MEFLNSYKAPAPLAQQEWHATTPSGEYDLNFCYDLPGKLETAGGVRLVPLVPSLHGPALYRLFSKHPEGFYYLPYGPFPTYAAFLTFLETVRRDAGTLLFAVYDLALQFDDEKEGDEQLLREERIAGIVGVLKSMPLNRMSEIGHLHIPTPFQRTHVLTHSIVLLLRWLLSSPFPSSPASSPGLGLRRVQWFANALNEPSIRAAQRLGFALESSHLAWDRVVVPGKEGVALPAFLEGEWRAQEEQHGTGRHSAVLAVGWDDWHEKGVKDRAESLCEGRPVAGRRAADVPGLL</sequence>
<gene>
    <name evidence="1" type="ORF">Rhopal_004857-T1</name>
</gene>
<evidence type="ECO:0008006" key="3">
    <source>
        <dbReference type="Google" id="ProtNLM"/>
    </source>
</evidence>
<dbReference type="SUPFAM" id="SSF55729">
    <property type="entry name" value="Acyl-CoA N-acyltransferases (Nat)"/>
    <property type="match status" value="1"/>
</dbReference>
<dbReference type="Proteomes" id="UP001342314">
    <property type="component" value="Unassembled WGS sequence"/>
</dbReference>
<dbReference type="PANTHER" id="PTHR43441:SF5">
    <property type="entry name" value="FAMILY ACETYLTRANSFERASE, PUTATIVE-RELATED"/>
    <property type="match status" value="1"/>
</dbReference>
<dbReference type="EMBL" id="BQKY01000009">
    <property type="protein sequence ID" value="GJN91834.1"/>
    <property type="molecule type" value="Genomic_DNA"/>
</dbReference>
<keyword evidence="2" id="KW-1185">Reference proteome</keyword>
<dbReference type="InterPro" id="IPR051908">
    <property type="entry name" value="Ribosomal_N-acetyltransferase"/>
</dbReference>
<name>A0AAV5GRF6_9BASI</name>
<evidence type="ECO:0000313" key="2">
    <source>
        <dbReference type="Proteomes" id="UP001342314"/>
    </source>
</evidence>